<gene>
    <name evidence="1" type="ORF">SD77_3207</name>
</gene>
<protein>
    <submittedName>
        <fullName evidence="1">Uncharacterized protein</fullName>
    </submittedName>
</protein>
<organism evidence="1 2">
    <name type="scientific">Bacillus badius</name>
    <dbReference type="NCBI Taxonomy" id="1455"/>
    <lineage>
        <taxon>Bacteria</taxon>
        <taxon>Bacillati</taxon>
        <taxon>Bacillota</taxon>
        <taxon>Bacilli</taxon>
        <taxon>Bacillales</taxon>
        <taxon>Bacillaceae</taxon>
        <taxon>Pseudobacillus</taxon>
    </lineage>
</organism>
<accession>A0ABR5AX65</accession>
<keyword evidence="2" id="KW-1185">Reference proteome</keyword>
<comment type="caution">
    <text evidence="1">The sequence shown here is derived from an EMBL/GenBank/DDBJ whole genome shotgun (WGS) entry which is preliminary data.</text>
</comment>
<dbReference type="EMBL" id="JXLP01000003">
    <property type="protein sequence ID" value="KIL79341.1"/>
    <property type="molecule type" value="Genomic_DNA"/>
</dbReference>
<dbReference type="RefSeq" id="WP_156136527.1">
    <property type="nucleotide sequence ID" value="NZ_JARTHD010000018.1"/>
</dbReference>
<name>A0ABR5AX65_BACBA</name>
<proteinExistence type="predicted"/>
<reference evidence="1 2" key="1">
    <citation type="submission" date="2015-01" db="EMBL/GenBank/DDBJ databases">
        <title>Genome Assembly of Bacillus badius MTCC 1458.</title>
        <authorList>
            <person name="Verma A."/>
            <person name="Khatri I."/>
            <person name="Mual P."/>
            <person name="Subramanian S."/>
            <person name="Krishnamurthi S."/>
        </authorList>
    </citation>
    <scope>NUCLEOTIDE SEQUENCE [LARGE SCALE GENOMIC DNA]</scope>
    <source>
        <strain evidence="1 2">MTCC 1458</strain>
    </source>
</reference>
<dbReference type="Proteomes" id="UP000031982">
    <property type="component" value="Unassembled WGS sequence"/>
</dbReference>
<sequence>MTQDLQQFLSVMREAYEEGQKQEATLNSVLKLIEEKVEWAVAPTN</sequence>
<evidence type="ECO:0000313" key="2">
    <source>
        <dbReference type="Proteomes" id="UP000031982"/>
    </source>
</evidence>
<evidence type="ECO:0000313" key="1">
    <source>
        <dbReference type="EMBL" id="KIL79341.1"/>
    </source>
</evidence>